<dbReference type="CDD" id="cd06453">
    <property type="entry name" value="SufS_like"/>
    <property type="match status" value="1"/>
</dbReference>
<dbReference type="PANTHER" id="PTHR43586:SF8">
    <property type="entry name" value="CYSTEINE DESULFURASE 1, CHLOROPLASTIC"/>
    <property type="match status" value="1"/>
</dbReference>
<dbReference type="Proteomes" id="UP000286287">
    <property type="component" value="Unassembled WGS sequence"/>
</dbReference>
<evidence type="ECO:0000256" key="1">
    <source>
        <dbReference type="ARBA" id="ARBA00001933"/>
    </source>
</evidence>
<dbReference type="GO" id="GO:0006534">
    <property type="term" value="P:cysteine metabolic process"/>
    <property type="evidence" value="ECO:0007669"/>
    <property type="project" value="InterPro"/>
</dbReference>
<comment type="catalytic activity">
    <reaction evidence="6">
        <text>(sulfur carrier)-H + L-cysteine = (sulfur carrier)-SH + L-alanine</text>
        <dbReference type="Rhea" id="RHEA:43892"/>
        <dbReference type="Rhea" id="RHEA-COMP:14737"/>
        <dbReference type="Rhea" id="RHEA-COMP:14739"/>
        <dbReference type="ChEBI" id="CHEBI:29917"/>
        <dbReference type="ChEBI" id="CHEBI:35235"/>
        <dbReference type="ChEBI" id="CHEBI:57972"/>
        <dbReference type="ChEBI" id="CHEBI:64428"/>
        <dbReference type="EC" id="2.8.1.7"/>
    </reaction>
</comment>
<dbReference type="GO" id="GO:0031071">
    <property type="term" value="F:cysteine desulfurase activity"/>
    <property type="evidence" value="ECO:0007669"/>
    <property type="project" value="UniProtKB-EC"/>
</dbReference>
<dbReference type="OrthoDB" id="9804366at2"/>
<dbReference type="EC" id="2.8.1.7" evidence="3"/>
<comment type="cofactor">
    <cofactor evidence="1">
        <name>pyridoxal 5'-phosphate</name>
        <dbReference type="ChEBI" id="CHEBI:597326"/>
    </cofactor>
</comment>
<dbReference type="InterPro" id="IPR000192">
    <property type="entry name" value="Aminotrans_V_dom"/>
</dbReference>
<evidence type="ECO:0000256" key="2">
    <source>
        <dbReference type="ARBA" id="ARBA00010447"/>
    </source>
</evidence>
<dbReference type="Gene3D" id="3.90.1150.10">
    <property type="entry name" value="Aspartate Aminotransferase, domain 1"/>
    <property type="match status" value="1"/>
</dbReference>
<dbReference type="Gene3D" id="3.40.640.10">
    <property type="entry name" value="Type I PLP-dependent aspartate aminotransferase-like (Major domain)"/>
    <property type="match status" value="1"/>
</dbReference>
<reference evidence="8 9" key="1">
    <citation type="submission" date="2018-09" db="EMBL/GenBank/DDBJ databases">
        <authorList>
            <person name="Zhu H."/>
        </authorList>
    </citation>
    <scope>NUCLEOTIDE SEQUENCE [LARGE SCALE GENOMIC DNA]</scope>
    <source>
        <strain evidence="8 9">K2S05-167</strain>
    </source>
</reference>
<sequence>MSQNLISLSSPLLAGAAGLAGCRADFPVFRHHPGLVFLDSAASTQKPQQIIDAIAEFYAGGYANIHRGAYRLSAQATDQFEAVRERAAQFFKAPAAESIIFTRNATEAVNLVAYSWGLRNLNAGDVVLVSEMEHHANLVPWHLVTGLRGARVEAVRMTPEGRLDLEDYAQKLQLPNLKLVALQHISNALGTIHPAKQLVDMAHRHGKPILLDGAQAAPHMPLNLSELGADFYVLSAHKMLGPSGVGLLIAQPQHLRDMPPFLGGGDMIREVYTDRSTYADLPNRFEAGTPAIAEVVGFGAALAYLEALGMENIHAHESELFQYAQGQLNLIEGVDLYGPESSSEHSERAGVLSFNVRGAHAHDVAGFLDEANICVRAGHHCAQPLMRALDVVSTARASFYVYNTREDVDALARELRDIATFFGENL</sequence>
<evidence type="ECO:0000256" key="6">
    <source>
        <dbReference type="ARBA" id="ARBA00050776"/>
    </source>
</evidence>
<keyword evidence="4" id="KW-0808">Transferase</keyword>
<dbReference type="NCBIfam" id="TIGR01979">
    <property type="entry name" value="sufS"/>
    <property type="match status" value="1"/>
</dbReference>
<dbReference type="InterPro" id="IPR010970">
    <property type="entry name" value="Cys_dSase_SufS"/>
</dbReference>
<dbReference type="InterPro" id="IPR015422">
    <property type="entry name" value="PyrdxlP-dep_Trfase_small"/>
</dbReference>
<evidence type="ECO:0000313" key="8">
    <source>
        <dbReference type="EMBL" id="RJF73912.1"/>
    </source>
</evidence>
<dbReference type="GO" id="GO:0030170">
    <property type="term" value="F:pyridoxal phosphate binding"/>
    <property type="evidence" value="ECO:0007669"/>
    <property type="project" value="InterPro"/>
</dbReference>
<dbReference type="InterPro" id="IPR015421">
    <property type="entry name" value="PyrdxlP-dep_Trfase_major"/>
</dbReference>
<dbReference type="EMBL" id="QYUJ01000014">
    <property type="protein sequence ID" value="RJF73912.1"/>
    <property type="molecule type" value="Genomic_DNA"/>
</dbReference>
<protein>
    <recommendedName>
        <fullName evidence="3">cysteine desulfurase</fullName>
        <ecNumber evidence="3">2.8.1.7</ecNumber>
    </recommendedName>
</protein>
<dbReference type="SUPFAM" id="SSF53383">
    <property type="entry name" value="PLP-dependent transferases"/>
    <property type="match status" value="1"/>
</dbReference>
<proteinExistence type="inferred from homology"/>
<gene>
    <name evidence="8" type="primary">sufS</name>
    <name evidence="8" type="ORF">D3875_19995</name>
</gene>
<evidence type="ECO:0000256" key="5">
    <source>
        <dbReference type="ARBA" id="ARBA00022898"/>
    </source>
</evidence>
<feature type="domain" description="Aminotransferase class V" evidence="7">
    <location>
        <begin position="36"/>
        <end position="411"/>
    </location>
</feature>
<dbReference type="AlphaFoldDB" id="A0A418VD12"/>
<comment type="similarity">
    <text evidence="2">Belongs to the class-V pyridoxal-phosphate-dependent aminotransferase family. Csd subfamily.</text>
</comment>
<comment type="caution">
    <text evidence="8">The sequence shown here is derived from an EMBL/GenBank/DDBJ whole genome shotgun (WGS) entry which is preliminary data.</text>
</comment>
<evidence type="ECO:0000256" key="4">
    <source>
        <dbReference type="ARBA" id="ARBA00022679"/>
    </source>
</evidence>
<accession>A0A418VD12</accession>
<dbReference type="Pfam" id="PF00266">
    <property type="entry name" value="Aminotran_5"/>
    <property type="match status" value="1"/>
</dbReference>
<dbReference type="InterPro" id="IPR015424">
    <property type="entry name" value="PyrdxlP-dep_Trfase"/>
</dbReference>
<organism evidence="8 9">
    <name type="scientific">Deinococcus cavernae</name>
    <dbReference type="NCBI Taxonomy" id="2320857"/>
    <lineage>
        <taxon>Bacteria</taxon>
        <taxon>Thermotogati</taxon>
        <taxon>Deinococcota</taxon>
        <taxon>Deinococci</taxon>
        <taxon>Deinococcales</taxon>
        <taxon>Deinococcaceae</taxon>
        <taxon>Deinococcus</taxon>
    </lineage>
</organism>
<dbReference type="PANTHER" id="PTHR43586">
    <property type="entry name" value="CYSTEINE DESULFURASE"/>
    <property type="match status" value="1"/>
</dbReference>
<evidence type="ECO:0000256" key="3">
    <source>
        <dbReference type="ARBA" id="ARBA00012239"/>
    </source>
</evidence>
<name>A0A418VD12_9DEIO</name>
<evidence type="ECO:0000313" key="9">
    <source>
        <dbReference type="Proteomes" id="UP000286287"/>
    </source>
</evidence>
<keyword evidence="9" id="KW-1185">Reference proteome</keyword>
<keyword evidence="5" id="KW-0663">Pyridoxal phosphate</keyword>
<evidence type="ECO:0000259" key="7">
    <source>
        <dbReference type="Pfam" id="PF00266"/>
    </source>
</evidence>